<evidence type="ECO:0000313" key="5">
    <source>
        <dbReference type="Proteomes" id="UP000001542"/>
    </source>
</evidence>
<dbReference type="NCBIfam" id="TIGR00714">
    <property type="entry name" value="hscB"/>
    <property type="match status" value="1"/>
</dbReference>
<evidence type="ECO:0000256" key="2">
    <source>
        <dbReference type="ARBA" id="ARBA00023186"/>
    </source>
</evidence>
<dbReference type="SUPFAM" id="SSF46565">
    <property type="entry name" value="Chaperone J-domain"/>
    <property type="match status" value="1"/>
</dbReference>
<gene>
    <name evidence="4" type="ORF">TVAG_422630</name>
</gene>
<dbReference type="GO" id="GO:0001671">
    <property type="term" value="F:ATPase activator activity"/>
    <property type="evidence" value="ECO:0007669"/>
    <property type="project" value="InterPro"/>
</dbReference>
<organism evidence="4 5">
    <name type="scientific">Trichomonas vaginalis (strain ATCC PRA-98 / G3)</name>
    <dbReference type="NCBI Taxonomy" id="412133"/>
    <lineage>
        <taxon>Eukaryota</taxon>
        <taxon>Metamonada</taxon>
        <taxon>Parabasalia</taxon>
        <taxon>Trichomonadida</taxon>
        <taxon>Trichomonadidae</taxon>
        <taxon>Trichomonas</taxon>
    </lineage>
</organism>
<dbReference type="FunCoup" id="A2G406">
    <property type="interactions" value="160"/>
</dbReference>
<dbReference type="STRING" id="5722.A2G406"/>
<dbReference type="HAMAP" id="MF_00682">
    <property type="entry name" value="HscB"/>
    <property type="match status" value="1"/>
</dbReference>
<dbReference type="InterPro" id="IPR001623">
    <property type="entry name" value="DnaJ_domain"/>
</dbReference>
<evidence type="ECO:0000313" key="4">
    <source>
        <dbReference type="EMBL" id="EAX88108.1"/>
    </source>
</evidence>
<feature type="domain" description="J" evidence="3">
    <location>
        <begin position="54"/>
        <end position="126"/>
    </location>
</feature>
<dbReference type="GO" id="GO:0051259">
    <property type="term" value="P:protein complex oligomerization"/>
    <property type="evidence" value="ECO:0007669"/>
    <property type="project" value="InterPro"/>
</dbReference>
<dbReference type="InterPro" id="IPR004640">
    <property type="entry name" value="HscB"/>
</dbReference>
<dbReference type="Proteomes" id="UP000001542">
    <property type="component" value="Unassembled WGS sequence"/>
</dbReference>
<reference evidence="4" key="2">
    <citation type="journal article" date="2007" name="Science">
        <title>Draft genome sequence of the sexually transmitted pathogen Trichomonas vaginalis.</title>
        <authorList>
            <person name="Carlton J.M."/>
            <person name="Hirt R.P."/>
            <person name="Silva J.C."/>
            <person name="Delcher A.L."/>
            <person name="Schatz M."/>
            <person name="Zhao Q."/>
            <person name="Wortman J.R."/>
            <person name="Bidwell S.L."/>
            <person name="Alsmark U.C.M."/>
            <person name="Besteiro S."/>
            <person name="Sicheritz-Ponten T."/>
            <person name="Noel C.J."/>
            <person name="Dacks J.B."/>
            <person name="Foster P.G."/>
            <person name="Simillion C."/>
            <person name="Van de Peer Y."/>
            <person name="Miranda-Saavedra D."/>
            <person name="Barton G.J."/>
            <person name="Westrop G.D."/>
            <person name="Mueller S."/>
            <person name="Dessi D."/>
            <person name="Fiori P.L."/>
            <person name="Ren Q."/>
            <person name="Paulsen I."/>
            <person name="Zhang H."/>
            <person name="Bastida-Corcuera F.D."/>
            <person name="Simoes-Barbosa A."/>
            <person name="Brown M.T."/>
            <person name="Hayes R.D."/>
            <person name="Mukherjee M."/>
            <person name="Okumura C.Y."/>
            <person name="Schneider R."/>
            <person name="Smith A.J."/>
            <person name="Vanacova S."/>
            <person name="Villalvazo M."/>
            <person name="Haas B.J."/>
            <person name="Pertea M."/>
            <person name="Feldblyum T.V."/>
            <person name="Utterback T.R."/>
            <person name="Shu C.L."/>
            <person name="Osoegawa K."/>
            <person name="de Jong P.J."/>
            <person name="Hrdy I."/>
            <person name="Horvathova L."/>
            <person name="Zubacova Z."/>
            <person name="Dolezal P."/>
            <person name="Malik S.B."/>
            <person name="Logsdon J.M. Jr."/>
            <person name="Henze K."/>
            <person name="Gupta A."/>
            <person name="Wang C.C."/>
            <person name="Dunne R.L."/>
            <person name="Upcroft J.A."/>
            <person name="Upcroft P."/>
            <person name="White O."/>
            <person name="Salzberg S.L."/>
            <person name="Tang P."/>
            <person name="Chiu C.-H."/>
            <person name="Lee Y.-S."/>
            <person name="Embley T.M."/>
            <person name="Coombs G.H."/>
            <person name="Mottram J.C."/>
            <person name="Tachezy J."/>
            <person name="Fraser-Liggett C.M."/>
            <person name="Johnson P.J."/>
        </authorList>
    </citation>
    <scope>NUCLEOTIDE SEQUENCE [LARGE SCALE GENOMIC DNA]</scope>
    <source>
        <strain evidence="4">G3</strain>
    </source>
</reference>
<dbReference type="eggNOG" id="KOG3192">
    <property type="taxonomic scope" value="Eukaryota"/>
</dbReference>
<dbReference type="Gene3D" id="1.10.287.110">
    <property type="entry name" value="DnaJ domain"/>
    <property type="match status" value="1"/>
</dbReference>
<dbReference type="GO" id="GO:0005739">
    <property type="term" value="C:mitochondrion"/>
    <property type="evidence" value="ECO:0000318"/>
    <property type="project" value="GO_Central"/>
</dbReference>
<accession>A2G406</accession>
<dbReference type="PANTHER" id="PTHR14021">
    <property type="entry name" value="IRON-SULFUR CLUSTER CO-CHAPERONE PROTEIN HSCB"/>
    <property type="match status" value="1"/>
</dbReference>
<dbReference type="GO" id="GO:0051087">
    <property type="term" value="F:protein-folding chaperone binding"/>
    <property type="evidence" value="ECO:0007669"/>
    <property type="project" value="InterPro"/>
</dbReference>
<keyword evidence="2" id="KW-0143">Chaperone</keyword>
<keyword evidence="5" id="KW-1185">Reference proteome</keyword>
<dbReference type="EMBL" id="DS114354">
    <property type="protein sequence ID" value="EAX88108.1"/>
    <property type="molecule type" value="Genomic_DNA"/>
</dbReference>
<dbReference type="RefSeq" id="XP_001301038.1">
    <property type="nucleotide sequence ID" value="XM_001301037.1"/>
</dbReference>
<dbReference type="Gene3D" id="1.20.1280.20">
    <property type="entry name" value="HscB, C-terminal domain"/>
    <property type="match status" value="1"/>
</dbReference>
<protein>
    <submittedName>
        <fullName evidence="4">Co-chaperone Hsc20 family protein</fullName>
    </submittedName>
</protein>
<dbReference type="InParanoid" id="A2G406"/>
<dbReference type="OrthoDB" id="448954at2759"/>
<dbReference type="GO" id="GO:0044571">
    <property type="term" value="P:[2Fe-2S] cluster assembly"/>
    <property type="evidence" value="ECO:0000318"/>
    <property type="project" value="GO_Central"/>
</dbReference>
<evidence type="ECO:0000259" key="3">
    <source>
        <dbReference type="PROSITE" id="PS50076"/>
    </source>
</evidence>
<dbReference type="VEuPathDB" id="TrichDB:TVAG_422630"/>
<dbReference type="SUPFAM" id="SSF47144">
    <property type="entry name" value="HSC20 (HSCB), C-terminal oligomerisation domain"/>
    <property type="match status" value="1"/>
</dbReference>
<comment type="similarity">
    <text evidence="1">Belongs to the HscB family.</text>
</comment>
<dbReference type="VEuPathDB" id="TrichDB:TVAGG3_0408820"/>
<dbReference type="OMA" id="YFAMQIK"/>
<dbReference type="PROSITE" id="PS50076">
    <property type="entry name" value="DNAJ_2"/>
    <property type="match status" value="1"/>
</dbReference>
<dbReference type="AlphaFoldDB" id="A2G406"/>
<dbReference type="SMR" id="A2G406"/>
<proteinExistence type="inferred from homology"/>
<evidence type="ECO:0000256" key="1">
    <source>
        <dbReference type="ARBA" id="ARBA00010476"/>
    </source>
</evidence>
<dbReference type="KEGG" id="tva:4745765"/>
<reference evidence="4" key="1">
    <citation type="submission" date="2006-10" db="EMBL/GenBank/DDBJ databases">
        <authorList>
            <person name="Amadeo P."/>
            <person name="Zhao Q."/>
            <person name="Wortman J."/>
            <person name="Fraser-Liggett C."/>
            <person name="Carlton J."/>
        </authorList>
    </citation>
    <scope>NUCLEOTIDE SEQUENCE</scope>
    <source>
        <strain evidence="4">G3</strain>
    </source>
</reference>
<dbReference type="InterPro" id="IPR009073">
    <property type="entry name" value="HscB_oligo_C"/>
</dbReference>
<dbReference type="Pfam" id="PF07743">
    <property type="entry name" value="HSCB_C"/>
    <property type="match status" value="1"/>
</dbReference>
<sequence length="220" mass="25393">MLSPSANYIKKAFAAAVQHTCSSACWNCNHRLNTARNSLFCESCHKIQAPTCENFFQLFNQPKQYQFDLKKLDKTYLSLQRKVHPDRFYSKSEKEKELSIKASGCINEGYHTLRNPVSRGEYLLHLFNEKVLSDVPQDFLMEVLEFHEEMDSATEAEELIKLLQKVQKMMKDLTSQLATDLEIKDGKLLNAAEAAKTLSKLKYLSRIRDTLKQKIPVQKL</sequence>
<dbReference type="PANTHER" id="PTHR14021:SF15">
    <property type="entry name" value="IRON-SULFUR CLUSTER CO-CHAPERONE PROTEIN HSCB"/>
    <property type="match status" value="1"/>
</dbReference>
<dbReference type="InterPro" id="IPR036869">
    <property type="entry name" value="J_dom_sf"/>
</dbReference>
<dbReference type="InterPro" id="IPR036386">
    <property type="entry name" value="HscB_C_sf"/>
</dbReference>
<name>A2G406_TRIV3</name>